<evidence type="ECO:0000313" key="3">
    <source>
        <dbReference type="Proteomes" id="UP000266239"/>
    </source>
</evidence>
<dbReference type="Proteomes" id="UP000266239">
    <property type="component" value="Unassembled WGS sequence"/>
</dbReference>
<proteinExistence type="predicted"/>
<feature type="compositionally biased region" description="Basic and acidic residues" evidence="1">
    <location>
        <begin position="123"/>
        <end position="132"/>
    </location>
</feature>
<accession>A0A397BWK0</accession>
<gene>
    <name evidence="2" type="ORF">DYB25_014036</name>
</gene>
<reference evidence="2 3" key="1">
    <citation type="submission" date="2018-08" db="EMBL/GenBank/DDBJ databases">
        <title>Aphanomyces genome sequencing and annotation.</title>
        <authorList>
            <person name="Minardi D."/>
            <person name="Oidtmann B."/>
            <person name="Van Der Giezen M."/>
            <person name="Studholme D.J."/>
        </authorList>
    </citation>
    <scope>NUCLEOTIDE SEQUENCE [LARGE SCALE GENOMIC DNA]</scope>
    <source>
        <strain evidence="2 3">Yx</strain>
    </source>
</reference>
<dbReference type="VEuPathDB" id="FungiDB:H257_10575"/>
<feature type="region of interest" description="Disordered" evidence="1">
    <location>
        <begin position="96"/>
        <end position="134"/>
    </location>
</feature>
<protein>
    <submittedName>
        <fullName evidence="2">Uncharacterized protein</fullName>
    </submittedName>
</protein>
<organism evidence="2 3">
    <name type="scientific">Aphanomyces astaci</name>
    <name type="common">Crayfish plague agent</name>
    <dbReference type="NCBI Taxonomy" id="112090"/>
    <lineage>
        <taxon>Eukaryota</taxon>
        <taxon>Sar</taxon>
        <taxon>Stramenopiles</taxon>
        <taxon>Oomycota</taxon>
        <taxon>Saprolegniomycetes</taxon>
        <taxon>Saprolegniales</taxon>
        <taxon>Verrucalvaceae</taxon>
        <taxon>Aphanomyces</taxon>
    </lineage>
</organism>
<sequence>MHLPPTSAAPSSSSCLSYTTDPIKMMLADYHPHMPPQYYPSEFELHGLDCQSLPTPSVEKCAYRTGKCFNARAYKRNGKPHKLCAFHREKANLNQMKLDQKKRQRRGSSGCEDDDGDSSSATERPRKQRCVERPSLSALVQSPLPTRIDDAPPILAVDELDFFCDAMSPRQSKLFQDHQEAVSRATTFTLEVVV</sequence>
<name>A0A397BWK0_APHAT</name>
<dbReference type="EMBL" id="QUTA01001624">
    <property type="protein sequence ID" value="RHY31561.1"/>
    <property type="molecule type" value="Genomic_DNA"/>
</dbReference>
<dbReference type="AlphaFoldDB" id="A0A397BWK0"/>
<evidence type="ECO:0000256" key="1">
    <source>
        <dbReference type="SAM" id="MobiDB-lite"/>
    </source>
</evidence>
<evidence type="ECO:0000313" key="2">
    <source>
        <dbReference type="EMBL" id="RHY31561.1"/>
    </source>
</evidence>
<comment type="caution">
    <text evidence="2">The sequence shown here is derived from an EMBL/GenBank/DDBJ whole genome shotgun (WGS) entry which is preliminary data.</text>
</comment>